<dbReference type="SUPFAM" id="SSF88874">
    <property type="entry name" value="Receptor-binding domain of short tail fibre protein gp12"/>
    <property type="match status" value="1"/>
</dbReference>
<name>A0AA48H4Y7_9BACT</name>
<gene>
    <name evidence="2" type="ORF">METEAL_11320</name>
</gene>
<dbReference type="AlphaFoldDB" id="A0AA48H4Y7"/>
<keyword evidence="3" id="KW-1185">Reference proteome</keyword>
<proteinExistence type="predicted"/>
<dbReference type="InterPro" id="IPR037053">
    <property type="entry name" value="Phage_tail_collar_dom_sf"/>
</dbReference>
<evidence type="ECO:0000313" key="3">
    <source>
        <dbReference type="Proteomes" id="UP001238179"/>
    </source>
</evidence>
<dbReference type="InterPro" id="IPR011083">
    <property type="entry name" value="Phage_tail_collar_dom"/>
</dbReference>
<evidence type="ECO:0000259" key="1">
    <source>
        <dbReference type="Pfam" id="PF07484"/>
    </source>
</evidence>
<dbReference type="Pfam" id="PF07484">
    <property type="entry name" value="Collar"/>
    <property type="match status" value="1"/>
</dbReference>
<dbReference type="Gene3D" id="3.90.1340.10">
    <property type="entry name" value="Phage tail collar domain"/>
    <property type="match status" value="1"/>
</dbReference>
<dbReference type="EMBL" id="AP027080">
    <property type="protein sequence ID" value="BDU71958.1"/>
    <property type="molecule type" value="Genomic_DNA"/>
</dbReference>
<sequence>MASPYIGEIRMFAGTFAPVGWAFCDGAELPISGNDALFNLIGTTYGGDGVNVFALPDLRGRLPLHAGPGYVLGQTGGQESVALTASHMPPHSHGLLAVAAPGAAAVPAPEGNLIAGGRSRMFVPAGAATPLGVAALTPVGQGLAHDNLMPCLAVNFIISLFGVYPTPT</sequence>
<accession>A0AA48H4Y7</accession>
<organism evidence="2 3">
    <name type="scientific">Mesoterricola silvestris</name>
    <dbReference type="NCBI Taxonomy" id="2927979"/>
    <lineage>
        <taxon>Bacteria</taxon>
        <taxon>Pseudomonadati</taxon>
        <taxon>Acidobacteriota</taxon>
        <taxon>Holophagae</taxon>
        <taxon>Holophagales</taxon>
        <taxon>Holophagaceae</taxon>
        <taxon>Mesoterricola</taxon>
    </lineage>
</organism>
<dbReference type="RefSeq" id="WP_316414860.1">
    <property type="nucleotide sequence ID" value="NZ_AP027080.1"/>
</dbReference>
<evidence type="ECO:0000313" key="2">
    <source>
        <dbReference type="EMBL" id="BDU71958.1"/>
    </source>
</evidence>
<reference evidence="3" key="1">
    <citation type="journal article" date="2023" name="Int. J. Syst. Evol. Microbiol.">
        <title>Mesoterricola silvestris gen. nov., sp. nov., Mesoterricola sediminis sp. nov., Geothrix oryzae sp. nov., Geothrix edaphica sp. nov., Geothrix rubra sp. nov., and Geothrix limicola sp. nov., six novel members of Acidobacteriota isolated from soils.</title>
        <authorList>
            <person name="Itoh H."/>
            <person name="Sugisawa Y."/>
            <person name="Mise K."/>
            <person name="Xu Z."/>
            <person name="Kuniyasu M."/>
            <person name="Ushijima N."/>
            <person name="Kawano K."/>
            <person name="Kobayashi E."/>
            <person name="Shiratori Y."/>
            <person name="Masuda Y."/>
            <person name="Senoo K."/>
        </authorList>
    </citation>
    <scope>NUCLEOTIDE SEQUENCE [LARGE SCALE GENOMIC DNA]</scope>
    <source>
        <strain evidence="3">W79</strain>
    </source>
</reference>
<dbReference type="KEGG" id="msil:METEAL_11320"/>
<dbReference type="Proteomes" id="UP001238179">
    <property type="component" value="Chromosome"/>
</dbReference>
<protein>
    <submittedName>
        <fullName evidence="2">Tail Collar domain-containing protein</fullName>
    </submittedName>
</protein>
<feature type="domain" description="Phage tail collar" evidence="1">
    <location>
        <begin position="7"/>
        <end position="63"/>
    </location>
</feature>